<dbReference type="InterPro" id="IPR051783">
    <property type="entry name" value="NAD(P)-dependent_oxidoreduct"/>
</dbReference>
<evidence type="ECO:0000259" key="1">
    <source>
        <dbReference type="Pfam" id="PF01370"/>
    </source>
</evidence>
<evidence type="ECO:0000313" key="7">
    <source>
        <dbReference type="Proteomes" id="UP000283586"/>
    </source>
</evidence>
<evidence type="ECO:0000313" key="3">
    <source>
        <dbReference type="EMBL" id="RHA65889.1"/>
    </source>
</evidence>
<proteinExistence type="predicted"/>
<organism evidence="3 8">
    <name type="scientific">Roseburia intestinalis</name>
    <dbReference type="NCBI Taxonomy" id="166486"/>
    <lineage>
        <taxon>Bacteria</taxon>
        <taxon>Bacillati</taxon>
        <taxon>Bacillota</taxon>
        <taxon>Clostridia</taxon>
        <taxon>Lachnospirales</taxon>
        <taxon>Lachnospiraceae</taxon>
        <taxon>Roseburia</taxon>
    </lineage>
</organism>
<dbReference type="GO" id="GO:0005737">
    <property type="term" value="C:cytoplasm"/>
    <property type="evidence" value="ECO:0007669"/>
    <property type="project" value="TreeGrafter"/>
</dbReference>
<gene>
    <name evidence="4" type="ORF">DW856_12150</name>
    <name evidence="3" type="ORF">DW927_13205</name>
    <name evidence="5" type="ORF">DWZ31_09140</name>
    <name evidence="2" type="ORF">GCK47_07595</name>
</gene>
<comment type="caution">
    <text evidence="3">The sequence shown here is derived from an EMBL/GenBank/DDBJ whole genome shotgun (WGS) entry which is preliminary data.</text>
</comment>
<feature type="domain" description="NAD-dependent epimerase/dehydratase" evidence="1">
    <location>
        <begin position="8"/>
        <end position="236"/>
    </location>
</feature>
<dbReference type="Proteomes" id="UP000283586">
    <property type="component" value="Unassembled WGS sequence"/>
</dbReference>
<dbReference type="Proteomes" id="UP000284465">
    <property type="component" value="Unassembled WGS sequence"/>
</dbReference>
<accession>A0A3R6DA79</accession>
<dbReference type="Proteomes" id="UP000283513">
    <property type="component" value="Unassembled WGS sequence"/>
</dbReference>
<evidence type="ECO:0000313" key="4">
    <source>
        <dbReference type="EMBL" id="RHC16185.1"/>
    </source>
</evidence>
<dbReference type="Pfam" id="PF01370">
    <property type="entry name" value="Epimerase"/>
    <property type="match status" value="1"/>
</dbReference>
<evidence type="ECO:0000313" key="9">
    <source>
        <dbReference type="Proteomes" id="UP000479531"/>
    </source>
</evidence>
<evidence type="ECO:0000313" key="5">
    <source>
        <dbReference type="EMBL" id="RHN08467.1"/>
    </source>
</evidence>
<dbReference type="EMBL" id="QSFP01000015">
    <property type="protein sequence ID" value="RHA65889.1"/>
    <property type="molecule type" value="Genomic_DNA"/>
</dbReference>
<dbReference type="Gene3D" id="3.40.50.720">
    <property type="entry name" value="NAD(P)-binding Rossmann-like Domain"/>
    <property type="match status" value="1"/>
</dbReference>
<protein>
    <submittedName>
        <fullName evidence="3">NAD-dependent epimerase/dehydratase family protein</fullName>
    </submittedName>
</protein>
<sequence length="337" mass="37349">MEDSRIYLLTGAAGFLGNNIARQLVEKGCRVRGLVLKGDKAVKHIPEGVEIVYGDLTDKTSLENFFDVEKEQLVCIHCASIVYLKEEPSELVYRVNVEGTQNIIDFCLEKNVEKLVYVSSTGTVAELPHGEFMREPEKFDLDKIVGYYGKTKAMATQLVFDAVKEKGLKACVVYPTGICGPNDYAGGPVSTFIEQYCNGGNKVGFPGSFNSVDVRDLAAGTIAAVDKGRIGEGYILGNDVVWMKDMFAYISHASGVKMTKIILPMPLTRIIVKVSETIGRLTNKAPLITELMLYNLVRNNAYDSSKAKKELGYQTRPFADTIYDEVEWLKEEHRVSA</sequence>
<dbReference type="EMBL" id="QRQN01000009">
    <property type="protein sequence ID" value="RHN08467.1"/>
    <property type="molecule type" value="Genomic_DNA"/>
</dbReference>
<dbReference type="RefSeq" id="WP_117921061.1">
    <property type="nucleotide sequence ID" value="NZ_QRQN01000009.1"/>
</dbReference>
<evidence type="ECO:0000313" key="8">
    <source>
        <dbReference type="Proteomes" id="UP000284465"/>
    </source>
</evidence>
<evidence type="ECO:0000313" key="6">
    <source>
        <dbReference type="Proteomes" id="UP000283513"/>
    </source>
</evidence>
<reference evidence="2 9" key="2">
    <citation type="submission" date="2019-10" db="EMBL/GenBank/DDBJ databases">
        <title>Roseburia spp. ameliorate alcoholic fatty liver via restoration of gut barrier function.</title>
        <authorList>
            <person name="Seo B."/>
            <person name="Ko G."/>
        </authorList>
    </citation>
    <scope>NUCLEOTIDE SEQUENCE [LARGE SCALE GENOMIC DNA]</scope>
    <source>
        <strain evidence="2 9">SNUG30017</strain>
    </source>
</reference>
<name>A0A3R6DA79_9FIRM</name>
<evidence type="ECO:0000313" key="2">
    <source>
        <dbReference type="EMBL" id="MVQ45567.1"/>
    </source>
</evidence>
<dbReference type="EMBL" id="QSHO01000010">
    <property type="protein sequence ID" value="RHC16185.1"/>
    <property type="molecule type" value="Genomic_DNA"/>
</dbReference>
<dbReference type="PANTHER" id="PTHR48079">
    <property type="entry name" value="PROTEIN YEEZ"/>
    <property type="match status" value="1"/>
</dbReference>
<dbReference type="EMBL" id="WGGT01000007">
    <property type="protein sequence ID" value="MVQ45567.1"/>
    <property type="molecule type" value="Genomic_DNA"/>
</dbReference>
<dbReference type="GO" id="GO:0004029">
    <property type="term" value="F:aldehyde dehydrogenase (NAD+) activity"/>
    <property type="evidence" value="ECO:0007669"/>
    <property type="project" value="TreeGrafter"/>
</dbReference>
<dbReference type="InterPro" id="IPR036291">
    <property type="entry name" value="NAD(P)-bd_dom_sf"/>
</dbReference>
<dbReference type="SUPFAM" id="SSF51735">
    <property type="entry name" value="NAD(P)-binding Rossmann-fold domains"/>
    <property type="match status" value="1"/>
</dbReference>
<dbReference type="AlphaFoldDB" id="A0A3R6DA79"/>
<reference evidence="6 7" key="1">
    <citation type="submission" date="2018-08" db="EMBL/GenBank/DDBJ databases">
        <title>A genome reference for cultivated species of the human gut microbiota.</title>
        <authorList>
            <person name="Zou Y."/>
            <person name="Xue W."/>
            <person name="Luo G."/>
        </authorList>
    </citation>
    <scope>NUCLEOTIDE SEQUENCE [LARGE SCALE GENOMIC DNA]</scope>
    <source>
        <strain evidence="5 7">AF31-21AC</strain>
        <strain evidence="4 6">AM37-1AC</strain>
        <strain evidence="3 8">AM43-11</strain>
    </source>
</reference>
<dbReference type="Proteomes" id="UP000479531">
    <property type="component" value="Unassembled WGS sequence"/>
</dbReference>
<dbReference type="PANTHER" id="PTHR48079:SF6">
    <property type="entry name" value="NAD(P)-BINDING DOMAIN-CONTAINING PROTEIN-RELATED"/>
    <property type="match status" value="1"/>
</dbReference>
<dbReference type="InterPro" id="IPR001509">
    <property type="entry name" value="Epimerase_deHydtase"/>
</dbReference>